<comment type="caution">
    <text evidence="2">The sequence shown here is derived from an EMBL/GenBank/DDBJ whole genome shotgun (WGS) entry which is preliminary data.</text>
</comment>
<evidence type="ECO:0000256" key="1">
    <source>
        <dbReference type="SAM" id="Phobius"/>
    </source>
</evidence>
<evidence type="ECO:0000313" key="2">
    <source>
        <dbReference type="EMBL" id="MDT8837646.1"/>
    </source>
</evidence>
<feature type="transmembrane region" description="Helical" evidence="1">
    <location>
        <begin position="203"/>
        <end position="225"/>
    </location>
</feature>
<keyword evidence="1" id="KW-0812">Transmembrane</keyword>
<feature type="transmembrane region" description="Helical" evidence="1">
    <location>
        <begin position="13"/>
        <end position="36"/>
    </location>
</feature>
<dbReference type="AlphaFoldDB" id="A0AAP5Q517"/>
<feature type="transmembrane region" description="Helical" evidence="1">
    <location>
        <begin position="108"/>
        <end position="127"/>
    </location>
</feature>
<protein>
    <submittedName>
        <fullName evidence="2">Uncharacterized protein</fullName>
    </submittedName>
</protein>
<feature type="transmembrane region" description="Helical" evidence="1">
    <location>
        <begin position="48"/>
        <end position="67"/>
    </location>
</feature>
<dbReference type="EMBL" id="JANSLM010000003">
    <property type="protein sequence ID" value="MDT8837646.1"/>
    <property type="molecule type" value="Genomic_DNA"/>
</dbReference>
<organism evidence="2 3">
    <name type="scientific">Paraburkholderia fungorum</name>
    <dbReference type="NCBI Taxonomy" id="134537"/>
    <lineage>
        <taxon>Bacteria</taxon>
        <taxon>Pseudomonadati</taxon>
        <taxon>Pseudomonadota</taxon>
        <taxon>Betaproteobacteria</taxon>
        <taxon>Burkholderiales</taxon>
        <taxon>Burkholderiaceae</taxon>
        <taxon>Paraburkholderia</taxon>
    </lineage>
</organism>
<evidence type="ECO:0000313" key="3">
    <source>
        <dbReference type="Proteomes" id="UP001246473"/>
    </source>
</evidence>
<sequence length="250" mass="27545">MTSPKTRSEVWKLIFRSVPISIVLNVFCAAIAYFFYDRVFKTSPMPGQLAVVMLVACIVFPVVFGLADKGASRLRFAGLAGIFATGSVYFTFGVTFYYFYFLFAPMPMIFHVIGVGGGLALTAYWMTLTGRDVRQALATSKFVGQSFEDVGDALHYKLANMAKLEAFIKARSPSGKLHMWLVMLVAPFSLVLGRILSPYFGSHGALFVGAVIMFPVSLWVAGLLVRQYLVMIHLPLTLERSQGKPVVLIG</sequence>
<feature type="transmembrane region" description="Helical" evidence="1">
    <location>
        <begin position="177"/>
        <end position="197"/>
    </location>
</feature>
<keyword evidence="1" id="KW-1133">Transmembrane helix</keyword>
<feature type="transmembrane region" description="Helical" evidence="1">
    <location>
        <begin position="79"/>
        <end position="102"/>
    </location>
</feature>
<gene>
    <name evidence="2" type="ORF">ParKJ_09485</name>
</gene>
<reference evidence="2" key="1">
    <citation type="submission" date="2022-08" db="EMBL/GenBank/DDBJ databases">
        <authorList>
            <person name="Kim S.-J."/>
        </authorList>
    </citation>
    <scope>NUCLEOTIDE SEQUENCE</scope>
    <source>
        <strain evidence="2">KJ</strain>
    </source>
</reference>
<dbReference type="RefSeq" id="WP_106356094.1">
    <property type="nucleotide sequence ID" value="NZ_CP099623.1"/>
</dbReference>
<name>A0AAP5Q517_9BURK</name>
<accession>A0AAP5Q517</accession>
<dbReference type="Proteomes" id="UP001246473">
    <property type="component" value="Unassembled WGS sequence"/>
</dbReference>
<keyword evidence="1" id="KW-0472">Membrane</keyword>
<proteinExistence type="predicted"/>